<evidence type="ECO:0000259" key="2">
    <source>
        <dbReference type="PROSITE" id="PS51192"/>
    </source>
</evidence>
<keyword evidence="1" id="KW-0378">Hydrolase</keyword>
<dbReference type="SMART" id="SM00487">
    <property type="entry name" value="DEXDc"/>
    <property type="match status" value="1"/>
</dbReference>
<feature type="domain" description="Helicase ATP-binding" evidence="2">
    <location>
        <begin position="59"/>
        <end position="228"/>
    </location>
</feature>
<dbReference type="InterPro" id="IPR014001">
    <property type="entry name" value="Helicase_ATP-bd"/>
</dbReference>
<dbReference type="Pfam" id="PF00176">
    <property type="entry name" value="SNF2-rel_dom"/>
    <property type="match status" value="1"/>
</dbReference>
<evidence type="ECO:0000256" key="1">
    <source>
        <dbReference type="ARBA" id="ARBA00022801"/>
    </source>
</evidence>
<proteinExistence type="predicted"/>
<evidence type="ECO:0000313" key="4">
    <source>
        <dbReference type="EMBL" id="QHT26752.1"/>
    </source>
</evidence>
<dbReference type="EMBL" id="MN739801">
    <property type="protein sequence ID" value="QHT26752.1"/>
    <property type="molecule type" value="Genomic_DNA"/>
</dbReference>
<dbReference type="PROSITE" id="PS51192">
    <property type="entry name" value="HELICASE_ATP_BIND_1"/>
    <property type="match status" value="1"/>
</dbReference>
<reference evidence="4" key="1">
    <citation type="journal article" date="2020" name="Nature">
        <title>Giant virus diversity and host interactions through global metagenomics.</title>
        <authorList>
            <person name="Schulz F."/>
            <person name="Roux S."/>
            <person name="Paez-Espino D."/>
            <person name="Jungbluth S."/>
            <person name="Walsh D.A."/>
            <person name="Denef V.J."/>
            <person name="McMahon K.D."/>
            <person name="Konstantinidis K.T."/>
            <person name="Eloe-Fadrosh E.A."/>
            <person name="Kyrpides N.C."/>
            <person name="Woyke T."/>
        </authorList>
    </citation>
    <scope>NUCLEOTIDE SEQUENCE</scope>
    <source>
        <strain evidence="4">GVMAG-M-3300023179-2</strain>
    </source>
</reference>
<dbReference type="CDD" id="cd18793">
    <property type="entry name" value="SF2_C_SNF"/>
    <property type="match status" value="1"/>
</dbReference>
<dbReference type="InterPro" id="IPR000330">
    <property type="entry name" value="SNF2_N"/>
</dbReference>
<evidence type="ECO:0000259" key="3">
    <source>
        <dbReference type="PROSITE" id="PS51194"/>
    </source>
</evidence>
<accession>A0A6C0EDE2</accession>
<dbReference type="Gene3D" id="3.40.50.300">
    <property type="entry name" value="P-loop containing nucleotide triphosphate hydrolases"/>
    <property type="match status" value="2"/>
</dbReference>
<dbReference type="SUPFAM" id="SSF52540">
    <property type="entry name" value="P-loop containing nucleoside triphosphate hydrolases"/>
    <property type="match status" value="2"/>
</dbReference>
<dbReference type="SMART" id="SM00490">
    <property type="entry name" value="HELICc"/>
    <property type="match status" value="1"/>
</dbReference>
<dbReference type="GO" id="GO:0005524">
    <property type="term" value="F:ATP binding"/>
    <property type="evidence" value="ECO:0007669"/>
    <property type="project" value="InterPro"/>
</dbReference>
<dbReference type="InterPro" id="IPR001650">
    <property type="entry name" value="Helicase_C-like"/>
</dbReference>
<dbReference type="Pfam" id="PF00271">
    <property type="entry name" value="Helicase_C"/>
    <property type="match status" value="1"/>
</dbReference>
<dbReference type="PROSITE" id="PS51194">
    <property type="entry name" value="HELICASE_CTER"/>
    <property type="match status" value="1"/>
</dbReference>
<dbReference type="InterPro" id="IPR027417">
    <property type="entry name" value="P-loop_NTPase"/>
</dbReference>
<evidence type="ECO:0008006" key="5">
    <source>
        <dbReference type="Google" id="ProtNLM"/>
    </source>
</evidence>
<dbReference type="GO" id="GO:0016787">
    <property type="term" value="F:hydrolase activity"/>
    <property type="evidence" value="ECO:0007669"/>
    <property type="project" value="UniProtKB-KW"/>
</dbReference>
<name>A0A6C0EDE2_9ZZZZ</name>
<protein>
    <recommendedName>
        <fullName evidence="5">Helicase ATP-binding domain-containing protein</fullName>
    </recommendedName>
</protein>
<sequence>MSKYNINLEQNGRIFPLWIMQNFKKFILPKINIVEGQDPCNEKREEGLTLYQQFIGQYLNYESPFKDILIYHGVGSGKTNTAINIYNILFNYTPEWNIFLLIKASLHDDPWLKDLNRWMKKDNFEKRFANIYFIHYDSPFADRDFLEKIKKTDANNQSIFIIDEVHQFITNVYNNISSKKGKRAQVIYDYIQQEKRENINTRVILLSATPVVNDPFEFALIFNLLKPDIFPSSEAIFQQIFISSSNFASLNENTKNMFQRRILSLVSYYIGSTPDKFAEKILHYVKIPMEEYYEEIYNFYENIEEKIEKNMLKMFRGKVGDRPSSYSSYTRQACNFIFPYISDKVNGETRPRPSKYNIKDTEAELIDEGKNLKKKKELIKSNNNVLEYLKDIRIFINTFIEYLKNIKSKNDPEKSLTDDIKLFKNKYDENFENFIKSDEKKSKLFLAMYKSSPKFIRIIFNILLTKGTVLIYSNYVEMEGLQLLKVYLNFFGFISIDQDSEFNKDDLNINNKLKKDGYRFCEFHGGITKDIRKINKNIFNKSDNKYGQFCKIIMISSAGAEGINLHNVRQVHIMEPYWNEVRIEQVIGRALRFCQHKDLPMNERKVDIFRYNMIRNSKKITTDEKLENISREKNNLLLSFTEAVKEAAIDCELFKEHNMMGSKYKCFQFNEESLFEKPISNAYQLKLEYDQKNDNGLNAKDSNILRIKVRKIKAVKIIDDNSYSSEECYWLNDDTCIVYDFDLNYPVGKLSKDNNNNFILLENDIYIISEIIDIPNFKIYD</sequence>
<dbReference type="InterPro" id="IPR049730">
    <property type="entry name" value="SNF2/RAD54-like_C"/>
</dbReference>
<organism evidence="4">
    <name type="scientific">viral metagenome</name>
    <dbReference type="NCBI Taxonomy" id="1070528"/>
    <lineage>
        <taxon>unclassified sequences</taxon>
        <taxon>metagenomes</taxon>
        <taxon>organismal metagenomes</taxon>
    </lineage>
</organism>
<dbReference type="AlphaFoldDB" id="A0A6C0EDE2"/>
<dbReference type="PANTHER" id="PTHR10799">
    <property type="entry name" value="SNF2/RAD54 HELICASE FAMILY"/>
    <property type="match status" value="1"/>
</dbReference>
<feature type="domain" description="Helicase C-terminal" evidence="3">
    <location>
        <begin position="482"/>
        <end position="637"/>
    </location>
</feature>